<dbReference type="PANTHER" id="PTHR45228">
    <property type="entry name" value="CYCLIC DI-GMP PHOSPHODIESTERASE TM_0186-RELATED"/>
    <property type="match status" value="1"/>
</dbReference>
<dbReference type="Pfam" id="PF00072">
    <property type="entry name" value="Response_reg"/>
    <property type="match status" value="1"/>
</dbReference>
<dbReference type="SMART" id="SM00448">
    <property type="entry name" value="REC"/>
    <property type="match status" value="1"/>
</dbReference>
<keyword evidence="5" id="KW-1185">Reference proteome</keyword>
<dbReference type="SMART" id="SM00471">
    <property type="entry name" value="HDc"/>
    <property type="match status" value="1"/>
</dbReference>
<accession>A0A9X3EJC5</accession>
<evidence type="ECO:0000256" key="1">
    <source>
        <dbReference type="PROSITE-ProRule" id="PRU00169"/>
    </source>
</evidence>
<evidence type="ECO:0000259" key="3">
    <source>
        <dbReference type="PROSITE" id="PS51832"/>
    </source>
</evidence>
<dbReference type="InterPro" id="IPR011006">
    <property type="entry name" value="CheY-like_superfamily"/>
</dbReference>
<dbReference type="Gene3D" id="3.40.50.2300">
    <property type="match status" value="1"/>
</dbReference>
<dbReference type="PROSITE" id="PS50110">
    <property type="entry name" value="RESPONSE_REGULATORY"/>
    <property type="match status" value="1"/>
</dbReference>
<dbReference type="InterPro" id="IPR001789">
    <property type="entry name" value="Sig_transdc_resp-reg_receiver"/>
</dbReference>
<keyword evidence="1" id="KW-0597">Phosphoprotein</keyword>
<dbReference type="SUPFAM" id="SSF52172">
    <property type="entry name" value="CheY-like"/>
    <property type="match status" value="1"/>
</dbReference>
<dbReference type="InterPro" id="IPR003607">
    <property type="entry name" value="HD/PDEase_dom"/>
</dbReference>
<dbReference type="Gene3D" id="1.10.3210.10">
    <property type="entry name" value="Hypothetical protein af1432"/>
    <property type="match status" value="1"/>
</dbReference>
<dbReference type="InterPro" id="IPR052020">
    <property type="entry name" value="Cyclic_di-GMP/3'3'-cGAMP_PDE"/>
</dbReference>
<feature type="domain" description="HD-GYP" evidence="3">
    <location>
        <begin position="162"/>
        <end position="357"/>
    </location>
</feature>
<dbReference type="PANTHER" id="PTHR45228:SF5">
    <property type="entry name" value="CYCLIC DI-GMP PHOSPHODIESTERASE VC_1348-RELATED"/>
    <property type="match status" value="1"/>
</dbReference>
<evidence type="ECO:0000259" key="2">
    <source>
        <dbReference type="PROSITE" id="PS50110"/>
    </source>
</evidence>
<feature type="domain" description="Response regulatory" evidence="2">
    <location>
        <begin position="15"/>
        <end position="131"/>
    </location>
</feature>
<sequence length="357" mass="40969">MNNKLAEVHVEQNFRVLVVDDVADNIQVAMNILREDNYDLSYAMTGQNALNLLKSTYYDLILLDVMMPDISGFNVCEQIRKNSINRDTPIIFLTARADIDSISKGFQLGAVDYIVKPFHAAELLARTRTHLELHASRLLLKQKNMSLQTRAELAEKRLLSELEQTQMEMIHILTELMEFTSDETGKHIKRVAEHSRLLAHLHESLTDEDETVIFHAAPMHDIGKVFIPEHILHKPGRLTDEEMEIMRSHTTKAHQFLKNAQRRIMRAADIIALQHHEKWDGSGYPAGLKGHDIHIYGRIVALADVFDALTHKRVYKEAWGIDNAVKFIVDNSGTHFDPYLVELFRNNLEQFIHIAAE</sequence>
<dbReference type="AlphaFoldDB" id="A0A9X3EJC5"/>
<dbReference type="RefSeq" id="WP_283173555.1">
    <property type="nucleotide sequence ID" value="NZ_JAPNOA010000026.1"/>
</dbReference>
<name>A0A9X3EJC5_9GAMM</name>
<dbReference type="SUPFAM" id="SSF109604">
    <property type="entry name" value="HD-domain/PDEase-like"/>
    <property type="match status" value="1"/>
</dbReference>
<evidence type="ECO:0000313" key="5">
    <source>
        <dbReference type="Proteomes" id="UP001150830"/>
    </source>
</evidence>
<dbReference type="PROSITE" id="PS51832">
    <property type="entry name" value="HD_GYP"/>
    <property type="match status" value="1"/>
</dbReference>
<protein>
    <submittedName>
        <fullName evidence="4">Response regulator</fullName>
    </submittedName>
</protein>
<dbReference type="GO" id="GO:0000160">
    <property type="term" value="P:phosphorelay signal transduction system"/>
    <property type="evidence" value="ECO:0007669"/>
    <property type="project" value="InterPro"/>
</dbReference>
<evidence type="ECO:0000313" key="4">
    <source>
        <dbReference type="EMBL" id="MCY0965341.1"/>
    </source>
</evidence>
<dbReference type="EMBL" id="JAPNOA010000026">
    <property type="protein sequence ID" value="MCY0965341.1"/>
    <property type="molecule type" value="Genomic_DNA"/>
</dbReference>
<proteinExistence type="predicted"/>
<dbReference type="Proteomes" id="UP001150830">
    <property type="component" value="Unassembled WGS sequence"/>
</dbReference>
<dbReference type="GO" id="GO:0008081">
    <property type="term" value="F:phosphoric diester hydrolase activity"/>
    <property type="evidence" value="ECO:0007669"/>
    <property type="project" value="UniProtKB-ARBA"/>
</dbReference>
<dbReference type="InterPro" id="IPR037522">
    <property type="entry name" value="HD_GYP_dom"/>
</dbReference>
<dbReference type="CDD" id="cd00077">
    <property type="entry name" value="HDc"/>
    <property type="match status" value="1"/>
</dbReference>
<reference evidence="4" key="1">
    <citation type="submission" date="2022-11" db="EMBL/GenBank/DDBJ databases">
        <title>Parathalassolutuus dongxingensis gen. nov., sp. nov., a novel member of family Oceanospirillaceae isolated from a coastal shrimp pond in Guangxi, China.</title>
        <authorList>
            <person name="Chen H."/>
        </authorList>
    </citation>
    <scope>NUCLEOTIDE SEQUENCE</scope>
    <source>
        <strain evidence="4">G-43</strain>
    </source>
</reference>
<comment type="caution">
    <text evidence="4">The sequence shown here is derived from an EMBL/GenBank/DDBJ whole genome shotgun (WGS) entry which is preliminary data.</text>
</comment>
<gene>
    <name evidence="4" type="ORF">OUO13_09095</name>
</gene>
<organism evidence="4 5">
    <name type="scientific">Parathalassolituus penaei</name>
    <dbReference type="NCBI Taxonomy" id="2997323"/>
    <lineage>
        <taxon>Bacteria</taxon>
        <taxon>Pseudomonadati</taxon>
        <taxon>Pseudomonadota</taxon>
        <taxon>Gammaproteobacteria</taxon>
        <taxon>Oceanospirillales</taxon>
        <taxon>Oceanospirillaceae</taxon>
        <taxon>Parathalassolituus</taxon>
    </lineage>
</organism>
<feature type="modified residue" description="4-aspartylphosphate" evidence="1">
    <location>
        <position position="64"/>
    </location>
</feature>
<dbReference type="Pfam" id="PF13487">
    <property type="entry name" value="HD_5"/>
    <property type="match status" value="1"/>
</dbReference>